<sequence>FPNVEAKREEQRNCLKHVVGRIDVFAILPTGFGKRLIFQLFLAAAMMGEDVDEAVKSGICEISFCSHKSWLSKEWTKGLQKESLESKLQLSLLTRSIQSA</sequence>
<proteinExistence type="predicted"/>
<dbReference type="EMBL" id="CALNXK010000060">
    <property type="protein sequence ID" value="CAH3138191.1"/>
    <property type="molecule type" value="Genomic_DNA"/>
</dbReference>
<evidence type="ECO:0000313" key="1">
    <source>
        <dbReference type="EMBL" id="CAH3138191.1"/>
    </source>
</evidence>
<protein>
    <submittedName>
        <fullName evidence="1">Uncharacterized protein</fullName>
    </submittedName>
</protein>
<feature type="non-terminal residue" evidence="1">
    <location>
        <position position="100"/>
    </location>
</feature>
<feature type="non-terminal residue" evidence="1">
    <location>
        <position position="1"/>
    </location>
</feature>
<accession>A0ABN8P9A0</accession>
<reference evidence="1 2" key="1">
    <citation type="submission" date="2022-05" db="EMBL/GenBank/DDBJ databases">
        <authorList>
            <consortium name="Genoscope - CEA"/>
            <person name="William W."/>
        </authorList>
    </citation>
    <scope>NUCLEOTIDE SEQUENCE [LARGE SCALE GENOMIC DNA]</scope>
</reference>
<dbReference type="InterPro" id="IPR027417">
    <property type="entry name" value="P-loop_NTPase"/>
</dbReference>
<keyword evidence="2" id="KW-1185">Reference proteome</keyword>
<comment type="caution">
    <text evidence="1">The sequence shown here is derived from an EMBL/GenBank/DDBJ whole genome shotgun (WGS) entry which is preliminary data.</text>
</comment>
<name>A0ABN8P9A0_9CNID</name>
<dbReference type="Proteomes" id="UP001159405">
    <property type="component" value="Unassembled WGS sequence"/>
</dbReference>
<evidence type="ECO:0000313" key="2">
    <source>
        <dbReference type="Proteomes" id="UP001159405"/>
    </source>
</evidence>
<organism evidence="1 2">
    <name type="scientific">Porites lobata</name>
    <dbReference type="NCBI Taxonomy" id="104759"/>
    <lineage>
        <taxon>Eukaryota</taxon>
        <taxon>Metazoa</taxon>
        <taxon>Cnidaria</taxon>
        <taxon>Anthozoa</taxon>
        <taxon>Hexacorallia</taxon>
        <taxon>Scleractinia</taxon>
        <taxon>Fungiina</taxon>
        <taxon>Poritidae</taxon>
        <taxon>Porites</taxon>
    </lineage>
</organism>
<gene>
    <name evidence="1" type="ORF">PLOB_00040065</name>
</gene>
<dbReference type="Gene3D" id="3.40.50.300">
    <property type="entry name" value="P-loop containing nucleotide triphosphate hydrolases"/>
    <property type="match status" value="1"/>
</dbReference>